<reference evidence="12 13" key="1">
    <citation type="submission" date="2018-12" db="EMBL/GenBank/DDBJ databases">
        <title>Genome sequence from the cellulolytic species, Caldicellulosiruptor changbaiensis.</title>
        <authorList>
            <person name="Blumer-Schuette S.E."/>
            <person name="Mendoza C."/>
        </authorList>
    </citation>
    <scope>NUCLEOTIDE SEQUENCE [LARGE SCALE GENOMIC DNA]</scope>
    <source>
        <strain evidence="12 13">CBS-Z</strain>
    </source>
</reference>
<dbReference type="Pfam" id="PF01272">
    <property type="entry name" value="GreA_GreB"/>
    <property type="match status" value="1"/>
</dbReference>
<dbReference type="NCBIfam" id="TIGR01462">
    <property type="entry name" value="greA"/>
    <property type="match status" value="1"/>
</dbReference>
<dbReference type="InterPro" id="IPR036805">
    <property type="entry name" value="Tscrpt_elong_fac_GreA/B_N_sf"/>
</dbReference>
<feature type="domain" description="Transcription elongation factor GreA/GreB C-terminal" evidence="10">
    <location>
        <begin position="88"/>
        <end position="161"/>
    </location>
</feature>
<keyword evidence="13" id="KW-1185">Reference proteome</keyword>
<keyword evidence="12" id="KW-0251">Elongation factor</keyword>
<keyword evidence="8" id="KW-0175">Coiled coil</keyword>
<evidence type="ECO:0000256" key="7">
    <source>
        <dbReference type="ARBA" id="ARBA00030776"/>
    </source>
</evidence>
<dbReference type="InterPro" id="IPR028624">
    <property type="entry name" value="Tscrpt_elong_fac_GreA/B"/>
</dbReference>
<dbReference type="HAMAP" id="MF_00105">
    <property type="entry name" value="GreA_GreB"/>
    <property type="match status" value="1"/>
</dbReference>
<protein>
    <recommendedName>
        <fullName evidence="2 8">Transcription elongation factor GreA</fullName>
    </recommendedName>
    <alternativeName>
        <fullName evidence="7 8">Transcript cleavage factor GreA</fullName>
    </alternativeName>
</protein>
<keyword evidence="5 8" id="KW-0804">Transcription</keyword>
<evidence type="ECO:0000256" key="8">
    <source>
        <dbReference type="HAMAP-Rule" id="MF_00105"/>
    </source>
</evidence>
<dbReference type="PROSITE" id="PS00829">
    <property type="entry name" value="GREAB_1"/>
    <property type="match status" value="1"/>
</dbReference>
<dbReference type="SUPFAM" id="SSF46557">
    <property type="entry name" value="GreA transcript cleavage protein, N-terminal domain"/>
    <property type="match status" value="1"/>
</dbReference>
<dbReference type="Proteomes" id="UP000282930">
    <property type="component" value="Chromosome"/>
</dbReference>
<dbReference type="PANTHER" id="PTHR30437">
    <property type="entry name" value="TRANSCRIPTION ELONGATION FACTOR GREA"/>
    <property type="match status" value="1"/>
</dbReference>
<dbReference type="RefSeq" id="WP_127352428.1">
    <property type="nucleotide sequence ID" value="NZ_CP034791.1"/>
</dbReference>
<dbReference type="InterPro" id="IPR018151">
    <property type="entry name" value="TF_GreA/GreB_CS"/>
</dbReference>
<dbReference type="GO" id="GO:0032784">
    <property type="term" value="P:regulation of DNA-templated transcription elongation"/>
    <property type="evidence" value="ECO:0007669"/>
    <property type="project" value="UniProtKB-UniRule"/>
</dbReference>
<dbReference type="InterPro" id="IPR036953">
    <property type="entry name" value="GreA/GreB_C_sf"/>
</dbReference>
<evidence type="ECO:0000256" key="9">
    <source>
        <dbReference type="RuleBase" id="RU000556"/>
    </source>
</evidence>
<comment type="function">
    <text evidence="6 8 9">Necessary for efficient RNA polymerase transcription elongation past template-encoded arresting sites. The arresting sites in DNA have the property of trapping a certain fraction of elongating RNA polymerases that pass through, resulting in locked ternary complexes. Cleavage of the nascent transcript by cleavage factors such as GreA or GreB allows the resumption of elongation from the new 3'terminus. GreA releases sequences of 2 to 3 nucleotides.</text>
</comment>
<evidence type="ECO:0000256" key="5">
    <source>
        <dbReference type="ARBA" id="ARBA00023163"/>
    </source>
</evidence>
<dbReference type="Gene3D" id="3.10.50.30">
    <property type="entry name" value="Transcription elongation factor, GreA/GreB, C-terminal domain"/>
    <property type="match status" value="1"/>
</dbReference>
<evidence type="ECO:0000313" key="12">
    <source>
        <dbReference type="EMBL" id="AZT91082.1"/>
    </source>
</evidence>
<evidence type="ECO:0000313" key="13">
    <source>
        <dbReference type="Proteomes" id="UP000282930"/>
    </source>
</evidence>
<dbReference type="GO" id="GO:0006354">
    <property type="term" value="P:DNA-templated transcription elongation"/>
    <property type="evidence" value="ECO:0007669"/>
    <property type="project" value="TreeGrafter"/>
</dbReference>
<dbReference type="PIRSF" id="PIRSF006092">
    <property type="entry name" value="GreA_GreB"/>
    <property type="match status" value="1"/>
</dbReference>
<evidence type="ECO:0000256" key="1">
    <source>
        <dbReference type="ARBA" id="ARBA00008213"/>
    </source>
</evidence>
<dbReference type="InterPro" id="IPR001437">
    <property type="entry name" value="Tscrpt_elong_fac_GreA/B_C"/>
</dbReference>
<feature type="domain" description="Transcription elongation factor GreA/GreB N-terminal" evidence="11">
    <location>
        <begin position="11"/>
        <end position="80"/>
    </location>
</feature>
<dbReference type="KEGG" id="ccha:ELD05_10810"/>
<comment type="similarity">
    <text evidence="1 8 9">Belongs to the GreA/GreB family.</text>
</comment>
<evidence type="ECO:0000256" key="2">
    <source>
        <dbReference type="ARBA" id="ARBA00013729"/>
    </source>
</evidence>
<keyword evidence="12" id="KW-0648">Protein biosynthesis</keyword>
<name>A0A3T0D8E4_9FIRM</name>
<feature type="coiled-coil region" evidence="8">
    <location>
        <begin position="14"/>
        <end position="74"/>
    </location>
</feature>
<dbReference type="EMBL" id="CP034791">
    <property type="protein sequence ID" value="AZT91082.1"/>
    <property type="molecule type" value="Genomic_DNA"/>
</dbReference>
<organism evidence="12 13">
    <name type="scientific">Caldicellulosiruptor changbaiensis</name>
    <dbReference type="NCBI Taxonomy" id="1222016"/>
    <lineage>
        <taxon>Bacteria</taxon>
        <taxon>Bacillati</taxon>
        <taxon>Bacillota</taxon>
        <taxon>Bacillota incertae sedis</taxon>
        <taxon>Caldicellulosiruptorales</taxon>
        <taxon>Caldicellulosiruptoraceae</taxon>
        <taxon>Caldicellulosiruptor</taxon>
    </lineage>
</organism>
<dbReference type="GO" id="GO:0070063">
    <property type="term" value="F:RNA polymerase binding"/>
    <property type="evidence" value="ECO:0007669"/>
    <property type="project" value="InterPro"/>
</dbReference>
<keyword evidence="3 8" id="KW-0805">Transcription regulation</keyword>
<evidence type="ECO:0000256" key="3">
    <source>
        <dbReference type="ARBA" id="ARBA00023015"/>
    </source>
</evidence>
<evidence type="ECO:0000259" key="10">
    <source>
        <dbReference type="Pfam" id="PF01272"/>
    </source>
</evidence>
<dbReference type="PROSITE" id="PS00830">
    <property type="entry name" value="GREAB_2"/>
    <property type="match status" value="1"/>
</dbReference>
<dbReference type="AlphaFoldDB" id="A0A3T0D8E4"/>
<dbReference type="FunFam" id="1.10.287.180:FF:000001">
    <property type="entry name" value="Transcription elongation factor GreA"/>
    <property type="match status" value="1"/>
</dbReference>
<dbReference type="SUPFAM" id="SSF54534">
    <property type="entry name" value="FKBP-like"/>
    <property type="match status" value="1"/>
</dbReference>
<dbReference type="PANTHER" id="PTHR30437:SF4">
    <property type="entry name" value="TRANSCRIPTION ELONGATION FACTOR GREA"/>
    <property type="match status" value="1"/>
</dbReference>
<dbReference type="InterPro" id="IPR022691">
    <property type="entry name" value="Tscrpt_elong_fac_GreA/B_N"/>
</dbReference>
<evidence type="ECO:0000256" key="6">
    <source>
        <dbReference type="ARBA" id="ARBA00024916"/>
    </source>
</evidence>
<dbReference type="Pfam" id="PF03449">
    <property type="entry name" value="GreA_GreB_N"/>
    <property type="match status" value="1"/>
</dbReference>
<accession>A0A3T0D8E4</accession>
<dbReference type="FunFam" id="3.10.50.30:FF:000001">
    <property type="entry name" value="Transcription elongation factor GreA"/>
    <property type="match status" value="1"/>
</dbReference>
<dbReference type="InterPro" id="IPR023459">
    <property type="entry name" value="Tscrpt_elong_fac_GreA/B_fam"/>
</dbReference>
<dbReference type="InterPro" id="IPR006359">
    <property type="entry name" value="Tscrpt_elong_fac_GreA"/>
</dbReference>
<dbReference type="GO" id="GO:0003677">
    <property type="term" value="F:DNA binding"/>
    <property type="evidence" value="ECO:0007669"/>
    <property type="project" value="UniProtKB-UniRule"/>
</dbReference>
<dbReference type="Gene3D" id="1.10.287.180">
    <property type="entry name" value="Transcription elongation factor, GreA/GreB, N-terminal domain"/>
    <property type="match status" value="1"/>
</dbReference>
<gene>
    <name evidence="8 12" type="primary">greA</name>
    <name evidence="12" type="ORF">ELD05_10810</name>
</gene>
<sequence length="162" mass="18212">MAREMDTAKFQLSREAYEKYLKELENLKTVKRKEVAEKIKIARSFGDLSENSEYDEAKAEQAALEERIAYLEKLINNAKIIDKDEVSTDFVGIGTNVKIQNVDTGEIVEYSIVGSKEANPFEFKISDESPVGKALIGKKVGDVVEVTVPAGKFRYKILEISK</sequence>
<evidence type="ECO:0000256" key="4">
    <source>
        <dbReference type="ARBA" id="ARBA00023125"/>
    </source>
</evidence>
<proteinExistence type="inferred from homology"/>
<dbReference type="NCBIfam" id="NF001263">
    <property type="entry name" value="PRK00226.1-4"/>
    <property type="match status" value="1"/>
</dbReference>
<evidence type="ECO:0000259" key="11">
    <source>
        <dbReference type="Pfam" id="PF03449"/>
    </source>
</evidence>
<dbReference type="GO" id="GO:0003746">
    <property type="term" value="F:translation elongation factor activity"/>
    <property type="evidence" value="ECO:0007669"/>
    <property type="project" value="UniProtKB-KW"/>
</dbReference>
<keyword evidence="4 8" id="KW-0238">DNA-binding</keyword>